<dbReference type="SMART" id="SM01014">
    <property type="entry name" value="ARID"/>
    <property type="match status" value="1"/>
</dbReference>
<dbReference type="InterPro" id="IPR036431">
    <property type="entry name" value="ARID_dom_sf"/>
</dbReference>
<gene>
    <name evidence="6" type="ORF">EW146_g1270</name>
</gene>
<dbReference type="EMBL" id="SGPL01000031">
    <property type="protein sequence ID" value="THH20009.1"/>
    <property type="molecule type" value="Genomic_DNA"/>
</dbReference>
<feature type="region of interest" description="Disordered" evidence="4">
    <location>
        <begin position="984"/>
        <end position="1003"/>
    </location>
</feature>
<dbReference type="CDD" id="cd16100">
    <property type="entry name" value="ARID"/>
    <property type="match status" value="1"/>
</dbReference>
<evidence type="ECO:0000256" key="4">
    <source>
        <dbReference type="SAM" id="MobiDB-lite"/>
    </source>
</evidence>
<accession>A0A4S4M4G9</accession>
<dbReference type="InterPro" id="IPR001606">
    <property type="entry name" value="ARID_dom"/>
</dbReference>
<keyword evidence="7" id="KW-1185">Reference proteome</keyword>
<reference evidence="6 7" key="1">
    <citation type="submission" date="2019-02" db="EMBL/GenBank/DDBJ databases">
        <title>Genome sequencing of the rare red list fungi Bondarzewia mesenterica.</title>
        <authorList>
            <person name="Buettner E."/>
            <person name="Kellner H."/>
        </authorList>
    </citation>
    <scope>NUCLEOTIDE SEQUENCE [LARGE SCALE GENOMIC DNA]</scope>
    <source>
        <strain evidence="6 7">DSM 108281</strain>
    </source>
</reference>
<sequence length="1003" mass="108737">MSLHPQQQQNARSLQQQQSSTPFSLAPPQSPTSALTGNPDPSSFFNLDASAAAKQMAALNAAGLARMAQISRAPTSTSVSSGGTSGALLGGMSIHHQQQQQQQSPPSAAPGHDPLLAFPQTNRHSFQAQQALSNSIPHHQVHVNSPSHFNPQSSDQLMSMSNQVPRPQQAIHLQAYRQKQRQFLSSLAALHASRNTPLPPTLTGVPTPTFDPQNNHWSQIEPSATELGCIRLAGKDVDLFKLWTTVYPAGGGVKLTRQGLWSSVLPHLDLPEFIPQANAPQSVADILAQIYMAIMFPFEEVYRRGTRDREQQQRAILAANAQGGLNPQHPAFAGMQQQRVNSQAMMAAAMSHGGGIGSAQLGQVGQGMQASPQSIRQSSGPSMNLTPQQTLGSLPSVDSIPGVATGLSQQFTGSATGATFPMGPQSQVLDGNIPFDTDFENRKRKVEAEEDSKRTRQKTTEPPDSITVSLDFFNALHAFVAEEAHAFAVHICQSTLDRSSIPPSSGAAGGLQAPATMQTQRSPSAAGGQPQRRKIEYVPLSREVNTSGGRDVRTIAEEQARTKVRQPLRDVGDWGNIDIDALTMSVRSRIATELSYALTTFTLLSIMRGQTGSGFPIANCPELMDEVLDLVVEVGLDGEEEGGEVVDEEEKITTHVELVSRVEEEGNRPFAALEQKQGKKPIQLGHKQRPGAIILTVTNIIRNLSIVPDNHEFLAKQERLLPIVLRLCGVRRLKNGELQAVSPALSLGDLVSVRRDTLYTLVNLAPLTSLAPSLSATPSQTSMRLAKRTFSLVSSYLVDPSDTVSPLALLMQSGLPLNNNPGIKPPPLIDAALEVFTRLGQPDANRRVISKAVPLAWQRRLFEALVHRLPIADSDFQVVARDTWLSYIDKVIMGIYALAFLASPELKRQLKKDRNLGFARVMLRLVKKFIVAVPDSLRPYWRMSAHRATEAMKVLDDGEDAFDTTQSTGGAGAFVRCWVRGGRGRSRRDGDGNAGWFPGGRAV</sequence>
<feature type="compositionally biased region" description="Polar residues" evidence="4">
    <location>
        <begin position="360"/>
        <end position="393"/>
    </location>
</feature>
<feature type="region of interest" description="Disordered" evidence="4">
    <location>
        <begin position="358"/>
        <end position="397"/>
    </location>
</feature>
<feature type="compositionally biased region" description="Low complexity" evidence="4">
    <location>
        <begin position="90"/>
        <end position="103"/>
    </location>
</feature>
<name>A0A4S4M4G9_9AGAM</name>
<feature type="region of interest" description="Disordered" evidence="4">
    <location>
        <begin position="415"/>
        <end position="464"/>
    </location>
</feature>
<comment type="caution">
    <text evidence="6">The sequence shown here is derived from an EMBL/GenBank/DDBJ whole genome shotgun (WGS) entry which is preliminary data.</text>
</comment>
<feature type="region of interest" description="Disordered" evidence="4">
    <location>
        <begin position="1"/>
        <end position="41"/>
    </location>
</feature>
<dbReference type="Gene3D" id="1.10.150.60">
    <property type="entry name" value="ARID DNA-binding domain"/>
    <property type="match status" value="1"/>
</dbReference>
<evidence type="ECO:0000256" key="3">
    <source>
        <dbReference type="ARBA" id="ARBA00023242"/>
    </source>
</evidence>
<evidence type="ECO:0000256" key="1">
    <source>
        <dbReference type="ARBA" id="ARBA00023015"/>
    </source>
</evidence>
<dbReference type="InterPro" id="IPR052406">
    <property type="entry name" value="Chromatin_Remodeling_Comp"/>
</dbReference>
<dbReference type="AlphaFoldDB" id="A0A4S4M4G9"/>
<protein>
    <recommendedName>
        <fullName evidence="5">ARID domain-containing protein</fullName>
    </recommendedName>
</protein>
<evidence type="ECO:0000313" key="7">
    <source>
        <dbReference type="Proteomes" id="UP000310158"/>
    </source>
</evidence>
<dbReference type="PANTHER" id="PTHR22970">
    <property type="entry name" value="AT-RICH INTERACTIVE DOMAIN-CONTAINING PROTEIN 2"/>
    <property type="match status" value="1"/>
</dbReference>
<dbReference type="OrthoDB" id="1938591at2759"/>
<dbReference type="PROSITE" id="PS51011">
    <property type="entry name" value="ARID"/>
    <property type="match status" value="1"/>
</dbReference>
<dbReference type="Pfam" id="PF01388">
    <property type="entry name" value="ARID"/>
    <property type="match status" value="1"/>
</dbReference>
<keyword evidence="1" id="KW-0805">Transcription regulation</keyword>
<dbReference type="PANTHER" id="PTHR22970:SF14">
    <property type="entry name" value="AT-RICH INTERACTIVE DOMAIN-CONTAINING PROTEIN 2"/>
    <property type="match status" value="1"/>
</dbReference>
<dbReference type="SUPFAM" id="SSF46774">
    <property type="entry name" value="ARID-like"/>
    <property type="match status" value="1"/>
</dbReference>
<dbReference type="GO" id="GO:0003677">
    <property type="term" value="F:DNA binding"/>
    <property type="evidence" value="ECO:0007669"/>
    <property type="project" value="InterPro"/>
</dbReference>
<evidence type="ECO:0000313" key="6">
    <source>
        <dbReference type="EMBL" id="THH20009.1"/>
    </source>
</evidence>
<feature type="region of interest" description="Disordered" evidence="4">
    <location>
        <begin position="498"/>
        <end position="534"/>
    </location>
</feature>
<keyword evidence="2" id="KW-0804">Transcription</keyword>
<feature type="compositionally biased region" description="Polar residues" evidence="4">
    <location>
        <begin position="31"/>
        <end position="41"/>
    </location>
</feature>
<feature type="domain" description="ARID" evidence="5">
    <location>
        <begin position="177"/>
        <end position="303"/>
    </location>
</feature>
<keyword evidence="3" id="KW-0539">Nucleus</keyword>
<feature type="region of interest" description="Disordered" evidence="4">
    <location>
        <begin position="72"/>
        <end position="118"/>
    </location>
</feature>
<proteinExistence type="predicted"/>
<evidence type="ECO:0000259" key="5">
    <source>
        <dbReference type="PROSITE" id="PS51011"/>
    </source>
</evidence>
<dbReference type="Proteomes" id="UP000310158">
    <property type="component" value="Unassembled WGS sequence"/>
</dbReference>
<feature type="compositionally biased region" description="Low complexity" evidence="4">
    <location>
        <begin position="1"/>
        <end position="20"/>
    </location>
</feature>
<evidence type="ECO:0000256" key="2">
    <source>
        <dbReference type="ARBA" id="ARBA00023163"/>
    </source>
</evidence>
<organism evidence="6 7">
    <name type="scientific">Bondarzewia mesenterica</name>
    <dbReference type="NCBI Taxonomy" id="1095465"/>
    <lineage>
        <taxon>Eukaryota</taxon>
        <taxon>Fungi</taxon>
        <taxon>Dikarya</taxon>
        <taxon>Basidiomycota</taxon>
        <taxon>Agaricomycotina</taxon>
        <taxon>Agaricomycetes</taxon>
        <taxon>Russulales</taxon>
        <taxon>Bondarzewiaceae</taxon>
        <taxon>Bondarzewia</taxon>
    </lineage>
</organism>
<feature type="compositionally biased region" description="Basic and acidic residues" evidence="4">
    <location>
        <begin position="451"/>
        <end position="461"/>
    </location>
</feature>